<dbReference type="Proteomes" id="UP000244224">
    <property type="component" value="Unassembled WGS sequence"/>
</dbReference>
<sequence>MDQVEFEQILAVATERLTDDVRQSADHHKPSVFEDFVRETVQQVLLERGHGAAMDPRVQGFPDIAVGNFGIEVKCTESDSWRCIANSVSEGNAVVDVDRIYVIYGKIGGIPEVRWADYGRSIMHVRTSHVPRFEIEIGTQRPLFEQLGTTYEDFRGLSMHDKMPYIREYARGRLGPGERLWWLEDKEDDDQHTMSLSVKIYMDLPQDEKRKLRAEAALMSPMICASSRSRRKYNDAVLYMMTYRGVLCPQARDLFSAGSVAGPERGGNYLLRALQDIQDEMRTAAQELEDALFQEYWGHVPAPENRILEWLRMADQFASDWIPSENLFFDEQNRIG</sequence>
<dbReference type="EMBL" id="QBKP01000014">
    <property type="protein sequence ID" value="PTX47017.1"/>
    <property type="molecule type" value="Genomic_DNA"/>
</dbReference>
<protein>
    <recommendedName>
        <fullName evidence="3">Restriction endonuclease</fullName>
    </recommendedName>
</protein>
<comment type="caution">
    <text evidence="1">The sequence shown here is derived from an EMBL/GenBank/DDBJ whole genome shotgun (WGS) entry which is preliminary data.</text>
</comment>
<keyword evidence="2" id="KW-1185">Reference proteome</keyword>
<reference evidence="1 2" key="1">
    <citation type="submission" date="2018-04" db="EMBL/GenBank/DDBJ databases">
        <title>Genomic Encyclopedia of Archaeal and Bacterial Type Strains, Phase II (KMG-II): from individual species to whole genera.</title>
        <authorList>
            <person name="Goeker M."/>
        </authorList>
    </citation>
    <scope>NUCLEOTIDE SEQUENCE [LARGE SCALE GENOMIC DNA]</scope>
    <source>
        <strain evidence="1 2">DSM 21823</strain>
    </source>
</reference>
<evidence type="ECO:0000313" key="1">
    <source>
        <dbReference type="EMBL" id="PTX47017.1"/>
    </source>
</evidence>
<dbReference type="RefSeq" id="WP_108130029.1">
    <property type="nucleotide sequence ID" value="NZ_QBKP01000014.1"/>
</dbReference>
<evidence type="ECO:0000313" key="2">
    <source>
        <dbReference type="Proteomes" id="UP000244224"/>
    </source>
</evidence>
<dbReference type="OrthoDB" id="9777312at2"/>
<dbReference type="AlphaFoldDB" id="A0A2T6AT77"/>
<proteinExistence type="predicted"/>
<evidence type="ECO:0008006" key="3">
    <source>
        <dbReference type="Google" id="ProtNLM"/>
    </source>
</evidence>
<gene>
    <name evidence="1" type="ORF">C8N34_11437</name>
</gene>
<name>A0A2T6AT77_9RHOB</name>
<organism evidence="1 2">
    <name type="scientific">Gemmobacter caeni</name>
    <dbReference type="NCBI Taxonomy" id="589035"/>
    <lineage>
        <taxon>Bacteria</taxon>
        <taxon>Pseudomonadati</taxon>
        <taxon>Pseudomonadota</taxon>
        <taxon>Alphaproteobacteria</taxon>
        <taxon>Rhodobacterales</taxon>
        <taxon>Paracoccaceae</taxon>
        <taxon>Gemmobacter</taxon>
    </lineage>
</organism>
<accession>A0A2T6AT77</accession>